<sequence>MRAALVGAGYNGKISIRAYGEKKPSAAAGITFVYEGSKRGRMHRMLVDMYLRALENSSNAPTNFMVITKNMMPAEDEHDTRFVDFLGDLNLRCYNVIVALPDDYKPEQMPFELNFTAWRWSDLLTGGCPLDGSLVERLRDNDRKNACLEPPVPQTQPKSEDIPIDCTCSLCVRSDLS</sequence>
<dbReference type="GO" id="GO:0005777">
    <property type="term" value="C:peroxisome"/>
    <property type="evidence" value="ECO:0007669"/>
    <property type="project" value="InterPro"/>
</dbReference>
<dbReference type="GO" id="GO:0010468">
    <property type="term" value="P:regulation of gene expression"/>
    <property type="evidence" value="ECO:0007669"/>
    <property type="project" value="InterPro"/>
</dbReference>
<evidence type="ECO:0000313" key="1">
    <source>
        <dbReference type="EMBL" id="CAA7049445.1"/>
    </source>
</evidence>
<dbReference type="InterPro" id="IPR024768">
    <property type="entry name" value="Marf1"/>
</dbReference>
<proteinExistence type="predicted"/>
<accession>A0A6D2KB75</accession>
<gene>
    <name evidence="1" type="ORF">MERR_LOCUS36680</name>
</gene>
<dbReference type="PANTHER" id="PTHR14379:SF45">
    <property type="entry name" value="NYN DOMAIN-CONTAINING PROTEIN"/>
    <property type="match status" value="1"/>
</dbReference>
<reference evidence="1" key="1">
    <citation type="submission" date="2020-01" db="EMBL/GenBank/DDBJ databases">
        <authorList>
            <person name="Mishra B."/>
        </authorList>
    </citation>
    <scope>NUCLEOTIDE SEQUENCE [LARGE SCALE GENOMIC DNA]</scope>
</reference>
<dbReference type="AlphaFoldDB" id="A0A6D2KB75"/>
<dbReference type="Proteomes" id="UP000467841">
    <property type="component" value="Unassembled WGS sequence"/>
</dbReference>
<evidence type="ECO:0000313" key="2">
    <source>
        <dbReference type="Proteomes" id="UP000467841"/>
    </source>
</evidence>
<comment type="caution">
    <text evidence="1">The sequence shown here is derived from an EMBL/GenBank/DDBJ whole genome shotgun (WGS) entry which is preliminary data.</text>
</comment>
<organism evidence="1 2">
    <name type="scientific">Microthlaspi erraticum</name>
    <dbReference type="NCBI Taxonomy" id="1685480"/>
    <lineage>
        <taxon>Eukaryota</taxon>
        <taxon>Viridiplantae</taxon>
        <taxon>Streptophyta</taxon>
        <taxon>Embryophyta</taxon>
        <taxon>Tracheophyta</taxon>
        <taxon>Spermatophyta</taxon>
        <taxon>Magnoliopsida</taxon>
        <taxon>eudicotyledons</taxon>
        <taxon>Gunneridae</taxon>
        <taxon>Pentapetalae</taxon>
        <taxon>rosids</taxon>
        <taxon>malvids</taxon>
        <taxon>Brassicales</taxon>
        <taxon>Brassicaceae</taxon>
        <taxon>Coluteocarpeae</taxon>
        <taxon>Microthlaspi</taxon>
    </lineage>
</organism>
<dbReference type="EMBL" id="CACVBM020001418">
    <property type="protein sequence ID" value="CAA7049445.1"/>
    <property type="molecule type" value="Genomic_DNA"/>
</dbReference>
<dbReference type="PANTHER" id="PTHR14379">
    <property type="entry name" value="LIMKAIN B LKAP"/>
    <property type="match status" value="1"/>
</dbReference>
<keyword evidence="2" id="KW-1185">Reference proteome</keyword>
<name>A0A6D2KB75_9BRAS</name>
<protein>
    <submittedName>
        <fullName evidence="1">Uncharacterized protein</fullName>
    </submittedName>
</protein>